<comment type="function">
    <text evidence="1">Multidrug efflux pump.</text>
</comment>
<dbReference type="AlphaFoldDB" id="A0A2S0KP52"/>
<evidence type="ECO:0000256" key="8">
    <source>
        <dbReference type="ARBA" id="ARBA00022989"/>
    </source>
</evidence>
<feature type="transmembrane region" description="Helical" evidence="12">
    <location>
        <begin position="184"/>
        <end position="206"/>
    </location>
</feature>
<feature type="transmembrane region" description="Helical" evidence="12">
    <location>
        <begin position="150"/>
        <end position="172"/>
    </location>
</feature>
<dbReference type="InterPro" id="IPR050222">
    <property type="entry name" value="MATE_MdtK"/>
</dbReference>
<keyword evidence="14" id="KW-1185">Reference proteome</keyword>
<keyword evidence="4" id="KW-0813">Transport</keyword>
<dbReference type="GO" id="GO:0005886">
    <property type="term" value="C:plasma membrane"/>
    <property type="evidence" value="ECO:0007669"/>
    <property type="project" value="UniProtKB-SubCell"/>
</dbReference>
<evidence type="ECO:0000313" key="14">
    <source>
        <dbReference type="Proteomes" id="UP000237947"/>
    </source>
</evidence>
<evidence type="ECO:0000256" key="2">
    <source>
        <dbReference type="ARBA" id="ARBA00004651"/>
    </source>
</evidence>
<keyword evidence="5" id="KW-0050">Antiport</keyword>
<dbReference type="GO" id="GO:0006811">
    <property type="term" value="P:monoatomic ion transport"/>
    <property type="evidence" value="ECO:0007669"/>
    <property type="project" value="UniProtKB-KW"/>
</dbReference>
<dbReference type="KEGG" id="fsa:C5Q98_05965"/>
<dbReference type="Pfam" id="PF01554">
    <property type="entry name" value="MatE"/>
    <property type="match status" value="2"/>
</dbReference>
<evidence type="ECO:0000256" key="6">
    <source>
        <dbReference type="ARBA" id="ARBA00022475"/>
    </source>
</evidence>
<reference evidence="14" key="1">
    <citation type="submission" date="2018-02" db="EMBL/GenBank/DDBJ databases">
        <authorList>
            <person name="Holder M.E."/>
            <person name="Ajami N.J."/>
            <person name="Petrosino J.F."/>
        </authorList>
    </citation>
    <scope>NUCLEOTIDE SEQUENCE [LARGE SCALE GENOMIC DNA]</scope>
    <source>
        <strain evidence="14">CCUG 47711</strain>
    </source>
</reference>
<dbReference type="InterPro" id="IPR002528">
    <property type="entry name" value="MATE_fam"/>
</dbReference>
<feature type="transmembrane region" description="Helical" evidence="12">
    <location>
        <begin position="345"/>
        <end position="361"/>
    </location>
</feature>
<dbReference type="PANTHER" id="PTHR43298:SF4">
    <property type="entry name" value="DRUG_SODIUM ANTIPORTER"/>
    <property type="match status" value="1"/>
</dbReference>
<keyword evidence="10 12" id="KW-0472">Membrane</keyword>
<feature type="transmembrane region" description="Helical" evidence="12">
    <location>
        <begin position="28"/>
        <end position="50"/>
    </location>
</feature>
<evidence type="ECO:0000256" key="11">
    <source>
        <dbReference type="ARBA" id="ARBA00031636"/>
    </source>
</evidence>
<feature type="transmembrane region" description="Helical" evidence="12">
    <location>
        <begin position="212"/>
        <end position="234"/>
    </location>
</feature>
<evidence type="ECO:0000256" key="1">
    <source>
        <dbReference type="ARBA" id="ARBA00003408"/>
    </source>
</evidence>
<feature type="transmembrane region" description="Helical" evidence="12">
    <location>
        <begin position="274"/>
        <end position="291"/>
    </location>
</feature>
<evidence type="ECO:0000256" key="12">
    <source>
        <dbReference type="SAM" id="Phobius"/>
    </source>
</evidence>
<evidence type="ECO:0000256" key="10">
    <source>
        <dbReference type="ARBA" id="ARBA00023136"/>
    </source>
</evidence>
<dbReference type="EMBL" id="CP027226">
    <property type="protein sequence ID" value="AVM42784.1"/>
    <property type="molecule type" value="Genomic_DNA"/>
</dbReference>
<keyword evidence="6" id="KW-1003">Cell membrane</keyword>
<dbReference type="PANTHER" id="PTHR43298">
    <property type="entry name" value="MULTIDRUG RESISTANCE PROTEIN NORM-RELATED"/>
    <property type="match status" value="1"/>
</dbReference>
<dbReference type="NCBIfam" id="TIGR00797">
    <property type="entry name" value="matE"/>
    <property type="match status" value="1"/>
</dbReference>
<gene>
    <name evidence="13" type="ORF">C5Q98_05965</name>
</gene>
<feature type="transmembrane region" description="Helical" evidence="12">
    <location>
        <begin position="311"/>
        <end position="333"/>
    </location>
</feature>
<dbReference type="GO" id="GO:0042910">
    <property type="term" value="F:xenobiotic transmembrane transporter activity"/>
    <property type="evidence" value="ECO:0007669"/>
    <property type="project" value="InterPro"/>
</dbReference>
<dbReference type="GO" id="GO:0015297">
    <property type="term" value="F:antiporter activity"/>
    <property type="evidence" value="ECO:0007669"/>
    <property type="project" value="UniProtKB-KW"/>
</dbReference>
<dbReference type="Proteomes" id="UP000237947">
    <property type="component" value="Chromosome"/>
</dbReference>
<evidence type="ECO:0000256" key="7">
    <source>
        <dbReference type="ARBA" id="ARBA00022692"/>
    </source>
</evidence>
<proteinExistence type="predicted"/>
<keyword evidence="9" id="KW-0406">Ion transport</keyword>
<accession>A0A2S0KP52</accession>
<evidence type="ECO:0000256" key="5">
    <source>
        <dbReference type="ARBA" id="ARBA00022449"/>
    </source>
</evidence>
<feature type="transmembrane region" description="Helical" evidence="12">
    <location>
        <begin position="76"/>
        <end position="95"/>
    </location>
</feature>
<feature type="transmembrane region" description="Helical" evidence="12">
    <location>
        <begin position="439"/>
        <end position="460"/>
    </location>
</feature>
<organism evidence="13 14">
    <name type="scientific">Fastidiosipila sanguinis</name>
    <dbReference type="NCBI Taxonomy" id="236753"/>
    <lineage>
        <taxon>Bacteria</taxon>
        <taxon>Bacillati</taxon>
        <taxon>Bacillota</taxon>
        <taxon>Clostridia</taxon>
        <taxon>Eubacteriales</taxon>
        <taxon>Oscillospiraceae</taxon>
        <taxon>Fastidiosipila</taxon>
    </lineage>
</organism>
<dbReference type="PIRSF" id="PIRSF006603">
    <property type="entry name" value="DinF"/>
    <property type="match status" value="1"/>
</dbReference>
<protein>
    <recommendedName>
        <fullName evidence="3">Probable multidrug resistance protein NorM</fullName>
    </recommendedName>
    <alternativeName>
        <fullName evidence="11">Multidrug-efflux transporter</fullName>
    </alternativeName>
</protein>
<keyword evidence="7 12" id="KW-0812">Transmembrane</keyword>
<evidence type="ECO:0000313" key="13">
    <source>
        <dbReference type="EMBL" id="AVM42784.1"/>
    </source>
</evidence>
<dbReference type="InterPro" id="IPR048279">
    <property type="entry name" value="MdtK-like"/>
</dbReference>
<evidence type="ECO:0000256" key="4">
    <source>
        <dbReference type="ARBA" id="ARBA00022448"/>
    </source>
</evidence>
<evidence type="ECO:0000256" key="9">
    <source>
        <dbReference type="ARBA" id="ARBA00023065"/>
    </source>
</evidence>
<keyword evidence="8 12" id="KW-1133">Transmembrane helix</keyword>
<evidence type="ECO:0000256" key="3">
    <source>
        <dbReference type="ARBA" id="ARBA00020268"/>
    </source>
</evidence>
<feature type="transmembrane region" description="Helical" evidence="12">
    <location>
        <begin position="115"/>
        <end position="138"/>
    </location>
</feature>
<dbReference type="CDD" id="cd13137">
    <property type="entry name" value="MATE_NorM_like"/>
    <property type="match status" value="1"/>
</dbReference>
<name>A0A2S0KP52_9FIRM</name>
<comment type="subcellular location">
    <subcellularLocation>
        <location evidence="2">Cell membrane</location>
        <topology evidence="2">Multi-pass membrane protein</topology>
    </subcellularLocation>
</comment>
<sequence>MRVRGKTLASTSVWQNDKAHIRQNILQIILPVIMENILSMLAALIASSMLGHLDDFGMSSVTAVSAQGISTQVTNIVWHLFKGVSIGGTIMIAQARGREDEIRMQNLSRTVMKSLVLFSIPAALVLSIFGENILKAFYNPDPEVLKMGTQYLRITVMGFPALAVMLSTTGIYQGRGDTRTPMFFTLFFNVVNIMIAAPLILGLPFGPRIGSTGAAIALIVAEYATATFALVVMFRPGGILNLEMINRDVINPIFSLKGGRQIWGKGLPSSFETMFWQISSIIMGSVFMSFGKTAYTANQLGLQAEGLADMPAIGFGIASTTLVGSLIGARQFVLGKEYTKEIRNMAIAVMTVGTLVLIIFPEQLMGLLTSNQEVIDLGSKYVRIMGFIQIPQNLQKIYTGALKGVGKTIWPMIIAGIGIWLIRVPFSLIIYNFTSWPVWTIWFVVAADQVSRFVISLIVYKKLDIWNQKHYEEEELEKLAEQAS</sequence>
<feature type="transmembrane region" description="Helical" evidence="12">
    <location>
        <begin position="410"/>
        <end position="433"/>
    </location>
</feature>